<dbReference type="Pfam" id="PF01421">
    <property type="entry name" value="Reprolysin"/>
    <property type="match status" value="1"/>
</dbReference>
<keyword evidence="7" id="KW-0325">Glycoprotein</keyword>
<dbReference type="InterPro" id="IPR024079">
    <property type="entry name" value="MetalloPept_cat_dom_sf"/>
</dbReference>
<evidence type="ECO:0000313" key="12">
    <source>
        <dbReference type="Proteomes" id="UP000887458"/>
    </source>
</evidence>
<dbReference type="PANTHER" id="PTHR13723">
    <property type="entry name" value="ADAMTS A DISINTEGRIN AND METALLOPROTEASE WITH THROMBOSPONDIN MOTIFS PROTEASE"/>
    <property type="match status" value="1"/>
</dbReference>
<keyword evidence="3" id="KW-0378">Hydrolase</keyword>
<dbReference type="InterPro" id="IPR050439">
    <property type="entry name" value="ADAMTS_ADAMTS-like"/>
</dbReference>
<evidence type="ECO:0000256" key="5">
    <source>
        <dbReference type="ARBA" id="ARBA00023049"/>
    </source>
</evidence>
<dbReference type="Gene3D" id="3.40.390.10">
    <property type="entry name" value="Collagenase (Catalytic Domain)"/>
    <property type="match status" value="1"/>
</dbReference>
<keyword evidence="1" id="KW-0645">Protease</keyword>
<name>A0ABQ8JFJ1_DERPT</name>
<gene>
    <name evidence="11" type="ORF">DERP_010044</name>
</gene>
<evidence type="ECO:0000256" key="3">
    <source>
        <dbReference type="ARBA" id="ARBA00022801"/>
    </source>
</evidence>
<comment type="caution">
    <text evidence="11">The sequence shown here is derived from an EMBL/GenBank/DDBJ whole genome shotgun (WGS) entry which is preliminary data.</text>
</comment>
<evidence type="ECO:0000256" key="1">
    <source>
        <dbReference type="ARBA" id="ARBA00022670"/>
    </source>
</evidence>
<keyword evidence="6" id="KW-1015">Disulfide bond</keyword>
<dbReference type="Proteomes" id="UP000887458">
    <property type="component" value="Unassembled WGS sequence"/>
</dbReference>
<protein>
    <recommendedName>
        <fullName evidence="10">Peptidase M12B domain-containing protein</fullName>
    </recommendedName>
</protein>
<feature type="non-terminal residue" evidence="11">
    <location>
        <position position="1"/>
    </location>
</feature>
<keyword evidence="2 8" id="KW-0479">Metal-binding</keyword>
<organism evidence="11 12">
    <name type="scientific">Dermatophagoides pteronyssinus</name>
    <name type="common">European house dust mite</name>
    <dbReference type="NCBI Taxonomy" id="6956"/>
    <lineage>
        <taxon>Eukaryota</taxon>
        <taxon>Metazoa</taxon>
        <taxon>Ecdysozoa</taxon>
        <taxon>Arthropoda</taxon>
        <taxon>Chelicerata</taxon>
        <taxon>Arachnida</taxon>
        <taxon>Acari</taxon>
        <taxon>Acariformes</taxon>
        <taxon>Sarcoptiformes</taxon>
        <taxon>Astigmata</taxon>
        <taxon>Psoroptidia</taxon>
        <taxon>Analgoidea</taxon>
        <taxon>Pyroglyphidae</taxon>
        <taxon>Dermatophagoidinae</taxon>
        <taxon>Dermatophagoides</taxon>
    </lineage>
</organism>
<dbReference type="PROSITE" id="PS50215">
    <property type="entry name" value="ADAM_MEPRO"/>
    <property type="match status" value="1"/>
</dbReference>
<comment type="caution">
    <text evidence="8">Lacks conserved residue(s) required for the propagation of feature annotation.</text>
</comment>
<keyword evidence="12" id="KW-1185">Reference proteome</keyword>
<evidence type="ECO:0000313" key="11">
    <source>
        <dbReference type="EMBL" id="KAH9421106.1"/>
    </source>
</evidence>
<dbReference type="EMBL" id="NJHN03000046">
    <property type="protein sequence ID" value="KAH9421106.1"/>
    <property type="molecule type" value="Genomic_DNA"/>
</dbReference>
<evidence type="ECO:0000256" key="8">
    <source>
        <dbReference type="PROSITE-ProRule" id="PRU00276"/>
    </source>
</evidence>
<evidence type="ECO:0000256" key="7">
    <source>
        <dbReference type="ARBA" id="ARBA00023180"/>
    </source>
</evidence>
<evidence type="ECO:0000256" key="4">
    <source>
        <dbReference type="ARBA" id="ARBA00022833"/>
    </source>
</evidence>
<keyword evidence="4 8" id="KW-0862">Zinc</keyword>
<dbReference type="Pfam" id="PF17771">
    <property type="entry name" value="ADAMTS_CR_2"/>
    <property type="match status" value="1"/>
</dbReference>
<dbReference type="Gene3D" id="3.40.1620.60">
    <property type="match status" value="1"/>
</dbReference>
<feature type="compositionally biased region" description="Low complexity" evidence="9">
    <location>
        <begin position="551"/>
        <end position="560"/>
    </location>
</feature>
<keyword evidence="5" id="KW-0482">Metalloprotease</keyword>
<feature type="active site" evidence="8">
    <location>
        <position position="368"/>
    </location>
</feature>
<feature type="region of interest" description="Disordered" evidence="9">
    <location>
        <begin position="531"/>
        <end position="563"/>
    </location>
</feature>
<dbReference type="SUPFAM" id="SSF55486">
    <property type="entry name" value="Metalloproteases ('zincins'), catalytic domain"/>
    <property type="match status" value="1"/>
</dbReference>
<feature type="binding site" evidence="8">
    <location>
        <position position="377"/>
    </location>
    <ligand>
        <name>Zn(2+)</name>
        <dbReference type="ChEBI" id="CHEBI:29105"/>
        <note>catalytic</note>
    </ligand>
</feature>
<sequence length="582" mass="67230">HKIESKYSLNTGEIIRPNFFEIPDNQSDNKLINKYLLTFNTKLQVFYAVLNKINHTNPNVECDFYQGRIISPVSNGFIAATICMDNFNQSILYSTIILNDETFVIRSSIDKQIFVKRSINLNDFNITTKNDNKVCCSSFESQSIQQQQDGWKMKKFDSHYLYRFSIDTDKSWNIVKKADPEKLIDLIDQATTTITKRDIHSDINEDQGKNLPDKIYNIETIIFVDQTLIRNFNGARKELEKLILAIMNEVQLIYNFDTMKTRIRIVIKKIVYLDDKKTDIPNTADGDIDQYLDNFCAWQKRLLKRTEINSRWDHALMLTGLDLYKKIGKEKNRKVLGLAWVNGMCRPSYSCTLNEGKNFESAFVIAHEMAHSLGMLHDGYDNNCDPDKYIMSEKTGPGKIHWSPCSNLYLENFLTKSNLKCLEKTSEESFFTYTSPLDDYLDQRLPGEQYNINQQCQLALGNQYQSYISKRSPFNDICKELWCSHGHWASPAHPALEGSPCGDGKICSQGSCTVVAMTKTNNRSISYLNRHRQQPNDHHPDNTKQNKENSRTNSSQSPSSFMKRVQRFLKSTIRSVVRFFSG</sequence>
<feature type="domain" description="Peptidase M12B" evidence="10">
    <location>
        <begin position="216"/>
        <end position="426"/>
    </location>
</feature>
<feature type="binding site" evidence="8">
    <location>
        <position position="371"/>
    </location>
    <ligand>
        <name>Zn(2+)</name>
        <dbReference type="ChEBI" id="CHEBI:29105"/>
        <note>catalytic</note>
    </ligand>
</feature>
<dbReference type="InterPro" id="IPR041645">
    <property type="entry name" value="ADAMTS_CR_2"/>
</dbReference>
<feature type="binding site" evidence="8">
    <location>
        <position position="367"/>
    </location>
    <ligand>
        <name>Zn(2+)</name>
        <dbReference type="ChEBI" id="CHEBI:29105"/>
        <note>catalytic</note>
    </ligand>
</feature>
<accession>A0ABQ8JFJ1</accession>
<proteinExistence type="predicted"/>
<evidence type="ECO:0000256" key="9">
    <source>
        <dbReference type="SAM" id="MobiDB-lite"/>
    </source>
</evidence>
<feature type="compositionally biased region" description="Basic and acidic residues" evidence="9">
    <location>
        <begin position="534"/>
        <end position="550"/>
    </location>
</feature>
<reference evidence="11 12" key="1">
    <citation type="journal article" date="2018" name="J. Allergy Clin. Immunol.">
        <title>High-quality assembly of Dermatophagoides pteronyssinus genome and transcriptome reveals a wide range of novel allergens.</title>
        <authorList>
            <person name="Liu X.Y."/>
            <person name="Yang K.Y."/>
            <person name="Wang M.Q."/>
            <person name="Kwok J.S."/>
            <person name="Zeng X."/>
            <person name="Yang Z."/>
            <person name="Xiao X.J."/>
            <person name="Lau C.P."/>
            <person name="Li Y."/>
            <person name="Huang Z.M."/>
            <person name="Ba J.G."/>
            <person name="Yim A.K."/>
            <person name="Ouyang C.Y."/>
            <person name="Ngai S.M."/>
            <person name="Chan T.F."/>
            <person name="Leung E.L."/>
            <person name="Liu L."/>
            <person name="Liu Z.G."/>
            <person name="Tsui S.K."/>
        </authorList>
    </citation>
    <scope>NUCLEOTIDE SEQUENCE [LARGE SCALE GENOMIC DNA]</scope>
    <source>
        <strain evidence="11">Derp</strain>
    </source>
</reference>
<dbReference type="PANTHER" id="PTHR13723:SF275">
    <property type="entry name" value="STALL, ISOFORM C"/>
    <property type="match status" value="1"/>
</dbReference>
<evidence type="ECO:0000256" key="2">
    <source>
        <dbReference type="ARBA" id="ARBA00022723"/>
    </source>
</evidence>
<dbReference type="InterPro" id="IPR001590">
    <property type="entry name" value="Peptidase_M12B"/>
</dbReference>
<reference evidence="11 12" key="2">
    <citation type="journal article" date="2022" name="Mol. Biol. Evol.">
        <title>Comparative Genomics Reveals Insights into the Divergent Evolution of Astigmatic Mites and Household Pest Adaptations.</title>
        <authorList>
            <person name="Xiong Q."/>
            <person name="Wan A.T."/>
            <person name="Liu X."/>
            <person name="Fung C.S."/>
            <person name="Xiao X."/>
            <person name="Malainual N."/>
            <person name="Hou J."/>
            <person name="Wang L."/>
            <person name="Wang M."/>
            <person name="Yang K.Y."/>
            <person name="Cui Y."/>
            <person name="Leung E.L."/>
            <person name="Nong W."/>
            <person name="Shin S.K."/>
            <person name="Au S.W."/>
            <person name="Jeong K.Y."/>
            <person name="Chew F.T."/>
            <person name="Hui J.H."/>
            <person name="Leung T.F."/>
            <person name="Tungtrongchitr A."/>
            <person name="Zhong N."/>
            <person name="Liu Z."/>
            <person name="Tsui S.K."/>
        </authorList>
    </citation>
    <scope>NUCLEOTIDE SEQUENCE [LARGE SCALE GENOMIC DNA]</scope>
    <source>
        <strain evidence="11">Derp</strain>
    </source>
</reference>
<evidence type="ECO:0000256" key="6">
    <source>
        <dbReference type="ARBA" id="ARBA00023157"/>
    </source>
</evidence>
<evidence type="ECO:0000259" key="10">
    <source>
        <dbReference type="PROSITE" id="PS50215"/>
    </source>
</evidence>